<dbReference type="RefSeq" id="WP_386028692.1">
    <property type="nucleotide sequence ID" value="NZ_JBHUHX010000059.1"/>
</dbReference>
<dbReference type="Pfam" id="PF08282">
    <property type="entry name" value="Hydrolase_3"/>
    <property type="match status" value="1"/>
</dbReference>
<dbReference type="PANTHER" id="PTHR47267:SF4">
    <property type="entry name" value="PYRIDOXAL PHOSPHATE PHOSPHATASE YIGL"/>
    <property type="match status" value="1"/>
</dbReference>
<dbReference type="EMBL" id="JBHUHX010000059">
    <property type="protein sequence ID" value="MFD2113858.1"/>
    <property type="molecule type" value="Genomic_DNA"/>
</dbReference>
<dbReference type="NCBIfam" id="TIGR01484">
    <property type="entry name" value="HAD-SF-IIB"/>
    <property type="match status" value="1"/>
</dbReference>
<evidence type="ECO:0000256" key="1">
    <source>
        <dbReference type="ARBA" id="ARBA00001946"/>
    </source>
</evidence>
<dbReference type="Proteomes" id="UP001597337">
    <property type="component" value="Unassembled WGS sequence"/>
</dbReference>
<evidence type="ECO:0000256" key="4">
    <source>
        <dbReference type="ARBA" id="ARBA00022842"/>
    </source>
</evidence>
<dbReference type="InterPro" id="IPR036412">
    <property type="entry name" value="HAD-like_sf"/>
</dbReference>
<name>A0ABW4YDT4_9GAMM</name>
<dbReference type="InterPro" id="IPR023214">
    <property type="entry name" value="HAD_sf"/>
</dbReference>
<accession>A0ABW4YDT4</accession>
<organism evidence="6 7">
    <name type="scientific">Thiorhodococcus fuscus</name>
    <dbReference type="NCBI Taxonomy" id="527200"/>
    <lineage>
        <taxon>Bacteria</taxon>
        <taxon>Pseudomonadati</taxon>
        <taxon>Pseudomonadota</taxon>
        <taxon>Gammaproteobacteria</taxon>
        <taxon>Chromatiales</taxon>
        <taxon>Chromatiaceae</taxon>
        <taxon>Thiorhodococcus</taxon>
    </lineage>
</organism>
<dbReference type="PROSITE" id="PS01229">
    <property type="entry name" value="COF_2"/>
    <property type="match status" value="1"/>
</dbReference>
<dbReference type="SFLD" id="SFLDS00003">
    <property type="entry name" value="Haloacid_Dehalogenase"/>
    <property type="match status" value="1"/>
</dbReference>
<dbReference type="NCBIfam" id="TIGR00099">
    <property type="entry name" value="Cof-subfamily"/>
    <property type="match status" value="1"/>
</dbReference>
<evidence type="ECO:0000313" key="6">
    <source>
        <dbReference type="EMBL" id="MFD2113858.1"/>
    </source>
</evidence>
<evidence type="ECO:0000256" key="5">
    <source>
        <dbReference type="ARBA" id="ARBA00034778"/>
    </source>
</evidence>
<keyword evidence="3 6" id="KW-0378">Hydrolase</keyword>
<evidence type="ECO:0000313" key="7">
    <source>
        <dbReference type="Proteomes" id="UP001597337"/>
    </source>
</evidence>
<proteinExistence type="inferred from homology"/>
<comment type="similarity">
    <text evidence="5">Belongs to the HAD-like hydrolase superfamily. Cof family.</text>
</comment>
<comment type="caution">
    <text evidence="6">The sequence shown here is derived from an EMBL/GenBank/DDBJ whole genome shotgun (WGS) entry which is preliminary data.</text>
</comment>
<dbReference type="InterPro" id="IPR000150">
    <property type="entry name" value="Cof"/>
</dbReference>
<protein>
    <submittedName>
        <fullName evidence="6">Cof-type HAD-IIB family hydrolase</fullName>
    </submittedName>
</protein>
<dbReference type="SFLD" id="SFLDG01140">
    <property type="entry name" value="C2.B:_Phosphomannomutase_and_P"/>
    <property type="match status" value="1"/>
</dbReference>
<dbReference type="Gene3D" id="3.30.1240.10">
    <property type="match status" value="1"/>
</dbReference>
<keyword evidence="7" id="KW-1185">Reference proteome</keyword>
<sequence>MSDLPASDVARSAAYFPSRPYNLVVCDLDGTLLNDDHRLGELSRRVLKTLQDRGVQILLASGRHHQDIQRIAEQLGGQGALISSNGASAHDSRGRMTHCHPIAPDCLDFLLRDPAFGRAHVNLYRVDGWLVETPKPLLLRYHQDSGFAYRMTDFATLDEEPVLKVFYYAEDPDYLQDLERRIMERHGDRLDTTYALPVVLEVMAKGVSKGDTLADMVQRLGLDASDVIAFGDGRNDLEMLRYAGKGVLMANADPRLKEALPNLEVIGSNAEESVATYLRTLFGLQG</sequence>
<dbReference type="Gene3D" id="3.40.50.1000">
    <property type="entry name" value="HAD superfamily/HAD-like"/>
    <property type="match status" value="1"/>
</dbReference>
<dbReference type="GO" id="GO:0016787">
    <property type="term" value="F:hydrolase activity"/>
    <property type="evidence" value="ECO:0007669"/>
    <property type="project" value="UniProtKB-KW"/>
</dbReference>
<dbReference type="SUPFAM" id="SSF56784">
    <property type="entry name" value="HAD-like"/>
    <property type="match status" value="1"/>
</dbReference>
<dbReference type="PANTHER" id="PTHR47267">
    <property type="match status" value="1"/>
</dbReference>
<gene>
    <name evidence="6" type="ORF">ACFSJC_18580</name>
</gene>
<dbReference type="PROSITE" id="PS01228">
    <property type="entry name" value="COF_1"/>
    <property type="match status" value="1"/>
</dbReference>
<dbReference type="CDD" id="cd07516">
    <property type="entry name" value="HAD_Pase"/>
    <property type="match status" value="1"/>
</dbReference>
<reference evidence="7" key="1">
    <citation type="journal article" date="2019" name="Int. J. Syst. Evol. Microbiol.">
        <title>The Global Catalogue of Microorganisms (GCM) 10K type strain sequencing project: providing services to taxonomists for standard genome sequencing and annotation.</title>
        <authorList>
            <consortium name="The Broad Institute Genomics Platform"/>
            <consortium name="The Broad Institute Genome Sequencing Center for Infectious Disease"/>
            <person name="Wu L."/>
            <person name="Ma J."/>
        </authorList>
    </citation>
    <scope>NUCLEOTIDE SEQUENCE [LARGE SCALE GENOMIC DNA]</scope>
    <source>
        <strain evidence="7">KACC 12597</strain>
    </source>
</reference>
<keyword evidence="4" id="KW-0460">Magnesium</keyword>
<keyword evidence="2" id="KW-0479">Metal-binding</keyword>
<evidence type="ECO:0000256" key="3">
    <source>
        <dbReference type="ARBA" id="ARBA00022801"/>
    </source>
</evidence>
<dbReference type="InterPro" id="IPR006379">
    <property type="entry name" value="HAD-SF_hydro_IIB"/>
</dbReference>
<evidence type="ECO:0000256" key="2">
    <source>
        <dbReference type="ARBA" id="ARBA00022723"/>
    </source>
</evidence>
<comment type="cofactor">
    <cofactor evidence="1">
        <name>Mg(2+)</name>
        <dbReference type="ChEBI" id="CHEBI:18420"/>
    </cofactor>
</comment>